<name>A0A843UR58_COLES</name>
<evidence type="ECO:0000256" key="4">
    <source>
        <dbReference type="ARBA" id="ARBA00022792"/>
    </source>
</evidence>
<comment type="subcellular location">
    <subcellularLocation>
        <location evidence="1">Mitochondrion inner membrane</location>
    </subcellularLocation>
</comment>
<comment type="caution">
    <text evidence="8">The sequence shown here is derived from an EMBL/GenBank/DDBJ whole genome shotgun (WGS) entry which is preliminary data.</text>
</comment>
<sequence>MYFDTLKGTLRHFGLIPPGGGGMLAHILAHIASSIKMRESNLSGDGIESIITRVERFLADGKLAEAADALENGVFGTEAEGAVGEWVRRARNRAITEQALILLQAVDEPYYPPVQVVGISHSGAVLFVSLLDKREGRESSSQGIHAQLRLRGDLYHGGKQLDGGQSSLFRPNRLANCSFLVKEPPLGGDHDRGDPCAATLCGLLLSLQHASRLVKRLTSGTALRRWRGFRRDKEELGRAYPLELENLVEFLLEDWDANSTRKLLRLQAPTYSYLSNKRKMASQRVPSGIHHWEPQRHPRLQPGGISCIHV</sequence>
<evidence type="ECO:0000313" key="8">
    <source>
        <dbReference type="EMBL" id="MQL84230.1"/>
    </source>
</evidence>
<reference evidence="8" key="1">
    <citation type="submission" date="2017-07" db="EMBL/GenBank/DDBJ databases">
        <title>Taro Niue Genome Assembly and Annotation.</title>
        <authorList>
            <person name="Atibalentja N."/>
            <person name="Keating K."/>
            <person name="Fields C.J."/>
        </authorList>
    </citation>
    <scope>NUCLEOTIDE SEQUENCE</scope>
    <source>
        <strain evidence="8">Niue_2</strain>
        <tissue evidence="8">Leaf</tissue>
    </source>
</reference>
<keyword evidence="5" id="KW-1133">Transmembrane helix</keyword>
<proteinExistence type="inferred from homology"/>
<evidence type="ECO:0000256" key="2">
    <source>
        <dbReference type="ARBA" id="ARBA00010877"/>
    </source>
</evidence>
<protein>
    <submittedName>
        <fullName evidence="8">Uncharacterized protein</fullName>
    </submittedName>
</protein>
<evidence type="ECO:0000256" key="7">
    <source>
        <dbReference type="ARBA" id="ARBA00023136"/>
    </source>
</evidence>
<dbReference type="InterPro" id="IPR019133">
    <property type="entry name" value="MIC60"/>
</dbReference>
<dbReference type="PANTHER" id="PTHR15415:SF7">
    <property type="entry name" value="MICOS COMPLEX SUBUNIT MIC60"/>
    <property type="match status" value="1"/>
</dbReference>
<accession>A0A843UR58</accession>
<gene>
    <name evidence="8" type="ORF">Taro_016728</name>
</gene>
<dbReference type="GO" id="GO:0042407">
    <property type="term" value="P:cristae formation"/>
    <property type="evidence" value="ECO:0007669"/>
    <property type="project" value="TreeGrafter"/>
</dbReference>
<evidence type="ECO:0000313" key="9">
    <source>
        <dbReference type="Proteomes" id="UP000652761"/>
    </source>
</evidence>
<dbReference type="Pfam" id="PF09731">
    <property type="entry name" value="Mitofilin"/>
    <property type="match status" value="1"/>
</dbReference>
<dbReference type="Proteomes" id="UP000652761">
    <property type="component" value="Unassembled WGS sequence"/>
</dbReference>
<keyword evidence="6" id="KW-0496">Mitochondrion</keyword>
<organism evidence="8 9">
    <name type="scientific">Colocasia esculenta</name>
    <name type="common">Wild taro</name>
    <name type="synonym">Arum esculentum</name>
    <dbReference type="NCBI Taxonomy" id="4460"/>
    <lineage>
        <taxon>Eukaryota</taxon>
        <taxon>Viridiplantae</taxon>
        <taxon>Streptophyta</taxon>
        <taxon>Embryophyta</taxon>
        <taxon>Tracheophyta</taxon>
        <taxon>Spermatophyta</taxon>
        <taxon>Magnoliopsida</taxon>
        <taxon>Liliopsida</taxon>
        <taxon>Araceae</taxon>
        <taxon>Aroideae</taxon>
        <taxon>Colocasieae</taxon>
        <taxon>Colocasia</taxon>
    </lineage>
</organism>
<comment type="similarity">
    <text evidence="2">Belongs to the MICOS complex subunit Mic60 family.</text>
</comment>
<keyword evidence="3" id="KW-0812">Transmembrane</keyword>
<keyword evidence="9" id="KW-1185">Reference proteome</keyword>
<dbReference type="EMBL" id="NMUH01000747">
    <property type="protein sequence ID" value="MQL84230.1"/>
    <property type="molecule type" value="Genomic_DNA"/>
</dbReference>
<keyword evidence="4" id="KW-0999">Mitochondrion inner membrane</keyword>
<evidence type="ECO:0000256" key="3">
    <source>
        <dbReference type="ARBA" id="ARBA00022692"/>
    </source>
</evidence>
<dbReference type="AlphaFoldDB" id="A0A843UR58"/>
<evidence type="ECO:0000256" key="6">
    <source>
        <dbReference type="ARBA" id="ARBA00023128"/>
    </source>
</evidence>
<evidence type="ECO:0000256" key="5">
    <source>
        <dbReference type="ARBA" id="ARBA00022989"/>
    </source>
</evidence>
<keyword evidence="7" id="KW-0472">Membrane</keyword>
<dbReference type="PANTHER" id="PTHR15415">
    <property type="entry name" value="MITOFILIN"/>
    <property type="match status" value="1"/>
</dbReference>
<dbReference type="OrthoDB" id="10261039at2759"/>
<dbReference type="GO" id="GO:0061617">
    <property type="term" value="C:MICOS complex"/>
    <property type="evidence" value="ECO:0007669"/>
    <property type="project" value="TreeGrafter"/>
</dbReference>
<evidence type="ECO:0000256" key="1">
    <source>
        <dbReference type="ARBA" id="ARBA00004273"/>
    </source>
</evidence>